<evidence type="ECO:0000259" key="1">
    <source>
        <dbReference type="PROSITE" id="PS51192"/>
    </source>
</evidence>
<keyword evidence="2" id="KW-0378">Hydrolase</keyword>
<dbReference type="PANTHER" id="PTHR47962:SF3">
    <property type="entry name" value="LARGE ATP-DEPENDENT HELICASE-RELATED PROTEIN"/>
    <property type="match status" value="1"/>
</dbReference>
<dbReference type="AlphaFoldDB" id="H6RGS4"/>
<dbReference type="GO" id="GO:0004386">
    <property type="term" value="F:helicase activity"/>
    <property type="evidence" value="ECO:0007669"/>
    <property type="project" value="UniProtKB-KW"/>
</dbReference>
<dbReference type="CDD" id="cd17922">
    <property type="entry name" value="DEXHc_LHR-like"/>
    <property type="match status" value="1"/>
</dbReference>
<dbReference type="GO" id="GO:0005524">
    <property type="term" value="F:ATP binding"/>
    <property type="evidence" value="ECO:0007669"/>
    <property type="project" value="InterPro"/>
</dbReference>
<dbReference type="PANTHER" id="PTHR47962">
    <property type="entry name" value="ATP-DEPENDENT HELICASE LHR-RELATED-RELATED"/>
    <property type="match status" value="1"/>
</dbReference>
<dbReference type="EMBL" id="FO117602">
    <property type="protein sequence ID" value="CCG00235.1"/>
    <property type="molecule type" value="Genomic_DNA"/>
</dbReference>
<dbReference type="InterPro" id="IPR027417">
    <property type="entry name" value="P-loop_NTPase"/>
</dbReference>
<dbReference type="PROSITE" id="PS51192">
    <property type="entry name" value="HELICASE_ATP_BIND_1"/>
    <property type="match status" value="1"/>
</dbReference>
<reference evidence="2" key="1">
    <citation type="journal article" date="2012" name="Environ. Microbiol.">
        <title>Genomic content of uncultured Bacteroidetes from contrasting oceanic provinces in the North Atlantic Ocean.</title>
        <authorList>
            <person name="Gomez-Pereira P.R."/>
            <person name="Schuler M."/>
            <person name="Fuchs B.M."/>
            <person name="Bennke C."/>
            <person name="Teeling H."/>
            <person name="Waldmann J."/>
            <person name="Richter M."/>
            <person name="Barbe V."/>
            <person name="Bataille E."/>
            <person name="Glockner F.O."/>
            <person name="Amann R."/>
        </authorList>
    </citation>
    <scope>NUCLEOTIDE SEQUENCE</scope>
</reference>
<feature type="domain" description="Helicase ATP-binding" evidence="1">
    <location>
        <begin position="29"/>
        <end position="214"/>
    </location>
</feature>
<keyword evidence="2" id="KW-0347">Helicase</keyword>
<sequence length="319" mass="36288">MNNKQLLDIANNWFQSQDWNPFPFQKQTWKAFLAGKNGLLNAPTGSGKTYALWFPVVLNYIKRNPDYKTKHKKGLKAIWITPLRSLSNEIELSASRITQDLGTQMTVGIRNGDTSQSERAKQKRSMPDLLITTPESLMLLIASKGYQKVFKNCSAIIIDEWHELLGTKRGVQMELALSRLKTVASDMRIWGISATIGNLEQAREVLLGYESDAFRESVIIKANINKKLPLSLSFQTRWKPFLGVVIWDCTCWNTSHPLSTAARRPYCLQTREASVKSGFSVFLRHILSMRERLQCTTGVLIKRRVRGLRAPFGTALSRR</sequence>
<gene>
    <name evidence="2" type="ORF">VIS_S18CPB10023</name>
</gene>
<dbReference type="SUPFAM" id="SSF52540">
    <property type="entry name" value="P-loop containing nucleoside triphosphate hydrolases"/>
    <property type="match status" value="1"/>
</dbReference>
<accession>H6RGS4</accession>
<evidence type="ECO:0000313" key="2">
    <source>
        <dbReference type="EMBL" id="CCG00235.1"/>
    </source>
</evidence>
<dbReference type="InterPro" id="IPR052511">
    <property type="entry name" value="ATP-dep_Helicase"/>
</dbReference>
<dbReference type="Pfam" id="PF00270">
    <property type="entry name" value="DEAD"/>
    <property type="match status" value="1"/>
</dbReference>
<dbReference type="SMART" id="SM00487">
    <property type="entry name" value="DEXDc"/>
    <property type="match status" value="1"/>
</dbReference>
<dbReference type="GO" id="GO:0016887">
    <property type="term" value="F:ATP hydrolysis activity"/>
    <property type="evidence" value="ECO:0007669"/>
    <property type="project" value="TreeGrafter"/>
</dbReference>
<protein>
    <submittedName>
        <fullName evidence="2">DEAD/DEAH box helicase N-terminus</fullName>
    </submittedName>
</protein>
<dbReference type="InterPro" id="IPR011545">
    <property type="entry name" value="DEAD/DEAH_box_helicase_dom"/>
</dbReference>
<reference evidence="2" key="2">
    <citation type="submission" date="2012-02" db="EMBL/GenBank/DDBJ databases">
        <authorList>
            <person name="Genoscope - CEA"/>
        </authorList>
    </citation>
    <scope>NUCLEOTIDE SEQUENCE</scope>
</reference>
<dbReference type="InterPro" id="IPR014001">
    <property type="entry name" value="Helicase_ATP-bd"/>
</dbReference>
<dbReference type="Gene3D" id="3.40.50.300">
    <property type="entry name" value="P-loop containing nucleotide triphosphate hydrolases"/>
    <property type="match status" value="1"/>
</dbReference>
<name>H6RGS4_9FLAO</name>
<dbReference type="GO" id="GO:0003677">
    <property type="term" value="F:DNA binding"/>
    <property type="evidence" value="ECO:0007669"/>
    <property type="project" value="TreeGrafter"/>
</dbReference>
<keyword evidence="2" id="KW-0547">Nucleotide-binding</keyword>
<proteinExistence type="predicted"/>
<keyword evidence="2" id="KW-0067">ATP-binding</keyword>
<organism evidence="2">
    <name type="scientific">uncultured Dokdonia sp</name>
    <dbReference type="NCBI Taxonomy" id="575653"/>
    <lineage>
        <taxon>Bacteria</taxon>
        <taxon>Pseudomonadati</taxon>
        <taxon>Bacteroidota</taxon>
        <taxon>Flavobacteriia</taxon>
        <taxon>Flavobacteriales</taxon>
        <taxon>Flavobacteriaceae</taxon>
        <taxon>Dokdonia</taxon>
        <taxon>environmental samples</taxon>
    </lineage>
</organism>